<gene>
    <name evidence="1" type="ORF">KZ699_14350</name>
</gene>
<organism evidence="1 2">
    <name type="scientific">Agrobacterium cucumeris</name>
    <dbReference type="NCBI Taxonomy" id="2862866"/>
    <lineage>
        <taxon>Bacteria</taxon>
        <taxon>Pseudomonadati</taxon>
        <taxon>Pseudomonadota</taxon>
        <taxon>Alphaproteobacteria</taxon>
        <taxon>Hyphomicrobiales</taxon>
        <taxon>Rhizobiaceae</taxon>
        <taxon>Rhizobium/Agrobacterium group</taxon>
        <taxon>Agrobacterium</taxon>
    </lineage>
</organism>
<sequence length="144" mass="15248">MKQIDHRLSEIFLIRRTNTNGDQELKVITGTGFAAAALLFSGSVAFAAPTYLSCEFAGSKGTPQVFNFALDEAAGTFGVYVPASGSQRMEKGTFAGGKASLNEGSVAWEIDIAKGSVIRDKRMVGEKDSGTCKTISHAQSGFDE</sequence>
<evidence type="ECO:0008006" key="3">
    <source>
        <dbReference type="Google" id="ProtNLM"/>
    </source>
</evidence>
<keyword evidence="2" id="KW-1185">Reference proteome</keyword>
<name>A0ABY8RWT7_9HYPH</name>
<dbReference type="Proteomes" id="UP001225611">
    <property type="component" value="Chromosome 2"/>
</dbReference>
<proteinExistence type="predicted"/>
<evidence type="ECO:0000313" key="2">
    <source>
        <dbReference type="Proteomes" id="UP001225611"/>
    </source>
</evidence>
<evidence type="ECO:0000313" key="1">
    <source>
        <dbReference type="EMBL" id="WHO11624.1"/>
    </source>
</evidence>
<dbReference type="RefSeq" id="WP_269702962.1">
    <property type="nucleotide sequence ID" value="NZ_CP080388.1"/>
</dbReference>
<reference evidence="1 2" key="1">
    <citation type="journal article" date="2023" name="Syst. Appl. Microbiol.">
        <title>Agrobacterium cucumeris sp. nov. isolated from crazy roots on cucumber (Cucumis sativus).</title>
        <authorList>
            <person name="Warabieda M."/>
            <person name="Kuzmanovic N."/>
            <person name="Trzcinski P."/>
            <person name="Pulawska J."/>
        </authorList>
    </citation>
    <scope>NUCLEOTIDE SEQUENCE [LARGE SCALE GENOMIC DNA]</scope>
    <source>
        <strain evidence="1 2">O132</strain>
    </source>
</reference>
<accession>A0ABY8RWT7</accession>
<dbReference type="EMBL" id="CP080388">
    <property type="protein sequence ID" value="WHO11624.1"/>
    <property type="molecule type" value="Genomic_DNA"/>
</dbReference>
<protein>
    <recommendedName>
        <fullName evidence="3">C-type lysozyme inhibitor domain-containing protein</fullName>
    </recommendedName>
</protein>